<protein>
    <recommendedName>
        <fullName evidence="7">SAM domain-containing protein</fullName>
    </recommendedName>
</protein>
<keyword evidence="6" id="KW-1185">Reference proteome</keyword>
<reference evidence="5 6" key="1">
    <citation type="journal article" date="2021" name="Commun. Biol.">
        <title>The genome of Shorea leprosula (Dipterocarpaceae) highlights the ecological relevance of drought in aseasonal tropical rainforests.</title>
        <authorList>
            <person name="Ng K.K.S."/>
            <person name="Kobayashi M.J."/>
            <person name="Fawcett J.A."/>
            <person name="Hatakeyama M."/>
            <person name="Paape T."/>
            <person name="Ng C.H."/>
            <person name="Ang C.C."/>
            <person name="Tnah L.H."/>
            <person name="Lee C.T."/>
            <person name="Nishiyama T."/>
            <person name="Sese J."/>
            <person name="O'Brien M.J."/>
            <person name="Copetti D."/>
            <person name="Mohd Noor M.I."/>
            <person name="Ong R.C."/>
            <person name="Putra M."/>
            <person name="Sireger I.Z."/>
            <person name="Indrioko S."/>
            <person name="Kosugi Y."/>
            <person name="Izuno A."/>
            <person name="Isagi Y."/>
            <person name="Lee S.L."/>
            <person name="Shimizu K.K."/>
        </authorList>
    </citation>
    <scope>NUCLEOTIDE SEQUENCE [LARGE SCALE GENOMIC DNA]</scope>
    <source>
        <strain evidence="5">214</strain>
    </source>
</reference>
<name>A0AAV5KLF3_9ROSI</name>
<dbReference type="AlphaFoldDB" id="A0AAV5KLF3"/>
<dbReference type="Pfam" id="PF02466">
    <property type="entry name" value="Tim17"/>
    <property type="match status" value="1"/>
</dbReference>
<evidence type="ECO:0000256" key="3">
    <source>
        <dbReference type="ARBA" id="ARBA00022989"/>
    </source>
</evidence>
<dbReference type="Proteomes" id="UP001054252">
    <property type="component" value="Unassembled WGS sequence"/>
</dbReference>
<dbReference type="GO" id="GO:0045036">
    <property type="term" value="P:protein targeting to chloroplast"/>
    <property type="evidence" value="ECO:0007669"/>
    <property type="project" value="TreeGrafter"/>
</dbReference>
<comment type="subcellular location">
    <subcellularLocation>
        <location evidence="1">Membrane</location>
        <topology evidence="1">Multi-pass membrane protein</topology>
    </subcellularLocation>
</comment>
<evidence type="ECO:0000313" key="6">
    <source>
        <dbReference type="Proteomes" id="UP001054252"/>
    </source>
</evidence>
<evidence type="ECO:0000313" key="5">
    <source>
        <dbReference type="EMBL" id="GKV25455.1"/>
    </source>
</evidence>
<proteinExistence type="predicted"/>
<keyword evidence="2" id="KW-0812">Transmembrane</keyword>
<dbReference type="GO" id="GO:0042721">
    <property type="term" value="C:TIM22 mitochondrial import inner membrane insertion complex"/>
    <property type="evidence" value="ECO:0007669"/>
    <property type="project" value="InterPro"/>
</dbReference>
<evidence type="ECO:0000256" key="1">
    <source>
        <dbReference type="ARBA" id="ARBA00004141"/>
    </source>
</evidence>
<comment type="caution">
    <text evidence="5">The sequence shown here is derived from an EMBL/GenBank/DDBJ whole genome shotgun (WGS) entry which is preliminary data.</text>
</comment>
<evidence type="ECO:0000256" key="4">
    <source>
        <dbReference type="ARBA" id="ARBA00023136"/>
    </source>
</evidence>
<keyword evidence="3" id="KW-1133">Transmembrane helix</keyword>
<evidence type="ECO:0000256" key="2">
    <source>
        <dbReference type="ARBA" id="ARBA00022692"/>
    </source>
</evidence>
<sequence>MEGGKAQGVVMVKSVPQQNLIEQLRVKYKELEKGFKTWLAKQSLPVETAVVTAGSAAQGALVGGMLGTFSKDFATLPPPPPPPNLDPQAMVSLKQAQALSGGPLIQARNFALMTGVNAAISTVMKRFRGKEDLETSVVAAFGSGAVFSLASGIGGPNPVTNLLTSGLSFALIQGCIFKLGQTFSPSPAEDMNYVKARFMLYNLGLQKYEKNFKKGILTDNTLPLLTESALRDAKIPPGPRLLILDHVQRNPDLRKQQAI</sequence>
<dbReference type="GO" id="GO:0009706">
    <property type="term" value="C:chloroplast inner membrane"/>
    <property type="evidence" value="ECO:0007669"/>
    <property type="project" value="TreeGrafter"/>
</dbReference>
<dbReference type="InterPro" id="IPR039175">
    <property type="entry name" value="TIM22"/>
</dbReference>
<evidence type="ECO:0008006" key="7">
    <source>
        <dbReference type="Google" id="ProtNLM"/>
    </source>
</evidence>
<dbReference type="GO" id="GO:0008320">
    <property type="term" value="F:protein transmembrane transporter activity"/>
    <property type="evidence" value="ECO:0007669"/>
    <property type="project" value="TreeGrafter"/>
</dbReference>
<accession>A0AAV5KLF3</accession>
<organism evidence="5 6">
    <name type="scientific">Rubroshorea leprosula</name>
    <dbReference type="NCBI Taxonomy" id="152421"/>
    <lineage>
        <taxon>Eukaryota</taxon>
        <taxon>Viridiplantae</taxon>
        <taxon>Streptophyta</taxon>
        <taxon>Embryophyta</taxon>
        <taxon>Tracheophyta</taxon>
        <taxon>Spermatophyta</taxon>
        <taxon>Magnoliopsida</taxon>
        <taxon>eudicotyledons</taxon>
        <taxon>Gunneridae</taxon>
        <taxon>Pentapetalae</taxon>
        <taxon>rosids</taxon>
        <taxon>malvids</taxon>
        <taxon>Malvales</taxon>
        <taxon>Dipterocarpaceae</taxon>
        <taxon>Rubroshorea</taxon>
    </lineage>
</organism>
<dbReference type="EMBL" id="BPVZ01000069">
    <property type="protein sequence ID" value="GKV25455.1"/>
    <property type="molecule type" value="Genomic_DNA"/>
</dbReference>
<dbReference type="PANTHER" id="PTHR14110:SF32">
    <property type="entry name" value="CHLOROPLASTIC IMPORT INNER MEMBRANE TRANSLOCASE SUBUNIT HP30-1"/>
    <property type="match status" value="1"/>
</dbReference>
<dbReference type="GO" id="GO:0045039">
    <property type="term" value="P:protein insertion into mitochondrial inner membrane"/>
    <property type="evidence" value="ECO:0007669"/>
    <property type="project" value="InterPro"/>
</dbReference>
<dbReference type="CDD" id="cd09487">
    <property type="entry name" value="SAM_superfamily"/>
    <property type="match status" value="1"/>
</dbReference>
<dbReference type="SUPFAM" id="SSF47769">
    <property type="entry name" value="SAM/Pointed domain"/>
    <property type="match status" value="1"/>
</dbReference>
<keyword evidence="4" id="KW-0472">Membrane</keyword>
<dbReference type="InterPro" id="IPR013761">
    <property type="entry name" value="SAM/pointed_sf"/>
</dbReference>
<gene>
    <name evidence="5" type="ORF">SLEP1_g34894</name>
</gene>
<dbReference type="Gene3D" id="1.10.150.50">
    <property type="entry name" value="Transcription Factor, Ets-1"/>
    <property type="match status" value="1"/>
</dbReference>
<dbReference type="PANTHER" id="PTHR14110">
    <property type="entry name" value="MITOCHONDRIAL IMPORT INNER MEMBRANE TRANSLOCASE SUBUNIT TIM22"/>
    <property type="match status" value="1"/>
</dbReference>